<name>A0A7R9KJG6_9ACAR</name>
<feature type="domain" description="C-type lectin" evidence="3">
    <location>
        <begin position="19"/>
        <end position="127"/>
    </location>
</feature>
<accession>A0A7R9KJG6</accession>
<dbReference type="InterPro" id="IPR016186">
    <property type="entry name" value="C-type_lectin-like/link_sf"/>
</dbReference>
<dbReference type="InterPro" id="IPR018378">
    <property type="entry name" value="C-type_lectin_CS"/>
</dbReference>
<dbReference type="InterPro" id="IPR001304">
    <property type="entry name" value="C-type_lectin-like"/>
</dbReference>
<dbReference type="SMART" id="SM00034">
    <property type="entry name" value="CLECT"/>
    <property type="match status" value="2"/>
</dbReference>
<feature type="chain" id="PRO_5036403378" description="C-type lectin domain-containing protein" evidence="2">
    <location>
        <begin position="20"/>
        <end position="518"/>
    </location>
</feature>
<proteinExistence type="predicted"/>
<feature type="domain" description="C-type lectin" evidence="3">
    <location>
        <begin position="216"/>
        <end position="334"/>
    </location>
</feature>
<dbReference type="AlphaFoldDB" id="A0A7R9KJG6"/>
<protein>
    <recommendedName>
        <fullName evidence="3">C-type lectin domain-containing protein</fullName>
    </recommendedName>
</protein>
<keyword evidence="5" id="KW-1185">Reference proteome</keyword>
<dbReference type="Gene3D" id="3.10.100.10">
    <property type="entry name" value="Mannose-Binding Protein A, subunit A"/>
    <property type="match status" value="2"/>
</dbReference>
<evidence type="ECO:0000313" key="4">
    <source>
        <dbReference type="EMBL" id="CAD7623078.1"/>
    </source>
</evidence>
<dbReference type="Proteomes" id="UP000759131">
    <property type="component" value="Unassembled WGS sequence"/>
</dbReference>
<dbReference type="InterPro" id="IPR016187">
    <property type="entry name" value="CTDL_fold"/>
</dbReference>
<dbReference type="CDD" id="cd00037">
    <property type="entry name" value="CLECT"/>
    <property type="match status" value="2"/>
</dbReference>
<dbReference type="InterPro" id="IPR050111">
    <property type="entry name" value="C-type_lectin/snaclec_domain"/>
</dbReference>
<dbReference type="OrthoDB" id="6515532at2759"/>
<evidence type="ECO:0000259" key="3">
    <source>
        <dbReference type="PROSITE" id="PS50041"/>
    </source>
</evidence>
<dbReference type="PANTHER" id="PTHR22803">
    <property type="entry name" value="MANNOSE, PHOSPHOLIPASE, LECTIN RECEPTOR RELATED"/>
    <property type="match status" value="1"/>
</dbReference>
<dbReference type="EMBL" id="CAJPIZ010001455">
    <property type="protein sequence ID" value="CAG2103508.1"/>
    <property type="molecule type" value="Genomic_DNA"/>
</dbReference>
<dbReference type="PROSITE" id="PS00615">
    <property type="entry name" value="C_TYPE_LECTIN_1"/>
    <property type="match status" value="1"/>
</dbReference>
<evidence type="ECO:0000313" key="5">
    <source>
        <dbReference type="Proteomes" id="UP000759131"/>
    </source>
</evidence>
<evidence type="ECO:0000256" key="2">
    <source>
        <dbReference type="SAM" id="SignalP"/>
    </source>
</evidence>
<dbReference type="PROSITE" id="PS50041">
    <property type="entry name" value="C_TYPE_LECTIN_2"/>
    <property type="match status" value="2"/>
</dbReference>
<gene>
    <name evidence="4" type="ORF">OSB1V03_LOCUS3538</name>
</gene>
<dbReference type="SUPFAM" id="SSF56436">
    <property type="entry name" value="C-type lectin-like"/>
    <property type="match status" value="2"/>
</dbReference>
<dbReference type="Pfam" id="PF00059">
    <property type="entry name" value="Lectin_C"/>
    <property type="match status" value="2"/>
</dbReference>
<keyword evidence="2" id="KW-0732">Signal</keyword>
<evidence type="ECO:0000256" key="1">
    <source>
        <dbReference type="ARBA" id="ARBA00023157"/>
    </source>
</evidence>
<dbReference type="EMBL" id="OC856030">
    <property type="protein sequence ID" value="CAD7623078.1"/>
    <property type="molecule type" value="Genomic_DNA"/>
</dbReference>
<keyword evidence="1" id="KW-1015">Disulfide bond</keyword>
<feature type="signal peptide" evidence="2">
    <location>
        <begin position="1"/>
        <end position="19"/>
    </location>
</feature>
<reference evidence="4" key="1">
    <citation type="submission" date="2020-11" db="EMBL/GenBank/DDBJ databases">
        <authorList>
            <person name="Tran Van P."/>
        </authorList>
    </citation>
    <scope>NUCLEOTIDE SEQUENCE</scope>
</reference>
<organism evidence="4">
    <name type="scientific">Medioppia subpectinata</name>
    <dbReference type="NCBI Taxonomy" id="1979941"/>
    <lineage>
        <taxon>Eukaryota</taxon>
        <taxon>Metazoa</taxon>
        <taxon>Ecdysozoa</taxon>
        <taxon>Arthropoda</taxon>
        <taxon>Chelicerata</taxon>
        <taxon>Arachnida</taxon>
        <taxon>Acari</taxon>
        <taxon>Acariformes</taxon>
        <taxon>Sarcoptiformes</taxon>
        <taxon>Oribatida</taxon>
        <taxon>Brachypylina</taxon>
        <taxon>Oppioidea</taxon>
        <taxon>Oppiidae</taxon>
        <taxon>Medioppia</taxon>
    </lineage>
</organism>
<sequence>MALKLLIILLLNMVTIVAAVSECSELHPKASLITIESEPEQEFVNTILATYSHETDKVWTGMTNAINGANFQNWHDDEPVSWGMHALFNNRFQEVVADYCVQISTNNNFLGKWYSEPCVRRAYALCARPQEWTIEILSDAMENMTKLVNSQQLIINENNVTLLKLNELNSLLINKLESDYMQRDAPSSGNLGYKDLEAYNYVSASGHCTGGWTSYHDQKCFKIIDSVIGTAAEGMAACAKEDPKATLPTVWTAAENQFIYDMIKPYATKALSAWLGILHQGTTITWVDKSAMSYQNYVYTGQTHQECIQMYNTATIFGAWVDGPCTGRGLTVCQRIVHNCPNYMPQLLATNKKVTTAEAKLADAIKQFDEQIAGINNLLTVDYKDMIDIIKNPVPINFVYTQLPGTDEPGTLWKNVKFEEVSDKYPGLFFRVEGQGSGAFGAIQEANFTGVEIIRTKQFEGLKYKSLGKVTDRSLSLGKWLVEGGKELPATSCLVNMYRSNIENRPKNVAVKIWKRSE</sequence>